<accession>H2ZQ23</accession>
<organism evidence="1 2">
    <name type="scientific">Ciona savignyi</name>
    <name type="common">Pacific transparent sea squirt</name>
    <dbReference type="NCBI Taxonomy" id="51511"/>
    <lineage>
        <taxon>Eukaryota</taxon>
        <taxon>Metazoa</taxon>
        <taxon>Chordata</taxon>
        <taxon>Tunicata</taxon>
        <taxon>Ascidiacea</taxon>
        <taxon>Phlebobranchia</taxon>
        <taxon>Cionidae</taxon>
        <taxon>Ciona</taxon>
    </lineage>
</organism>
<dbReference type="Proteomes" id="UP000007875">
    <property type="component" value="Unassembled WGS sequence"/>
</dbReference>
<reference evidence="1" key="3">
    <citation type="submission" date="2025-09" db="UniProtKB">
        <authorList>
            <consortium name="Ensembl"/>
        </authorList>
    </citation>
    <scope>IDENTIFICATION</scope>
</reference>
<keyword evidence="2" id="KW-1185">Reference proteome</keyword>
<evidence type="ECO:0000313" key="1">
    <source>
        <dbReference type="Ensembl" id="ENSCSAVP00000019689.1"/>
    </source>
</evidence>
<reference evidence="1" key="2">
    <citation type="submission" date="2025-08" db="UniProtKB">
        <authorList>
            <consortium name="Ensembl"/>
        </authorList>
    </citation>
    <scope>IDENTIFICATION</scope>
</reference>
<proteinExistence type="predicted"/>
<reference evidence="2" key="1">
    <citation type="submission" date="2003-08" db="EMBL/GenBank/DDBJ databases">
        <authorList>
            <person name="Birren B."/>
            <person name="Nusbaum C."/>
            <person name="Abebe A."/>
            <person name="Abouelleil A."/>
            <person name="Adekoya E."/>
            <person name="Ait-zahra M."/>
            <person name="Allen N."/>
            <person name="Allen T."/>
            <person name="An P."/>
            <person name="Anderson M."/>
            <person name="Anderson S."/>
            <person name="Arachchi H."/>
            <person name="Armbruster J."/>
            <person name="Bachantsang P."/>
            <person name="Baldwin J."/>
            <person name="Barry A."/>
            <person name="Bayul T."/>
            <person name="Blitshsteyn B."/>
            <person name="Bloom T."/>
            <person name="Blye J."/>
            <person name="Boguslavskiy L."/>
            <person name="Borowsky M."/>
            <person name="Boukhgalter B."/>
            <person name="Brunache A."/>
            <person name="Butler J."/>
            <person name="Calixte N."/>
            <person name="Calvo S."/>
            <person name="Camarata J."/>
            <person name="Campo K."/>
            <person name="Chang J."/>
            <person name="Cheshatsang Y."/>
            <person name="Citroen M."/>
            <person name="Collymore A."/>
            <person name="Considine T."/>
            <person name="Cook A."/>
            <person name="Cooke P."/>
            <person name="Corum B."/>
            <person name="Cuomo C."/>
            <person name="David R."/>
            <person name="Dawoe T."/>
            <person name="Degray S."/>
            <person name="Dodge S."/>
            <person name="Dooley K."/>
            <person name="Dorje P."/>
            <person name="Dorjee K."/>
            <person name="Dorris L."/>
            <person name="Duffey N."/>
            <person name="Dupes A."/>
            <person name="Elkins T."/>
            <person name="Engels R."/>
            <person name="Erickson J."/>
            <person name="Farina A."/>
            <person name="Faro S."/>
            <person name="Ferreira P."/>
            <person name="Fischer H."/>
            <person name="Fitzgerald M."/>
            <person name="Foley K."/>
            <person name="Gage D."/>
            <person name="Galagan J."/>
            <person name="Gearin G."/>
            <person name="Gnerre S."/>
            <person name="Gnirke A."/>
            <person name="Goyette A."/>
            <person name="Graham J."/>
            <person name="Grandbois E."/>
            <person name="Gyaltsen K."/>
            <person name="Hafez N."/>
            <person name="Hagopian D."/>
            <person name="Hagos B."/>
            <person name="Hall J."/>
            <person name="Hatcher B."/>
            <person name="Heller A."/>
            <person name="Higgins H."/>
            <person name="Honan T."/>
            <person name="Horn A."/>
            <person name="Houde N."/>
            <person name="Hughes L."/>
            <person name="Hulme W."/>
            <person name="Husby E."/>
            <person name="Iliev I."/>
            <person name="Jaffe D."/>
            <person name="Jones C."/>
            <person name="Kamal M."/>
            <person name="Kamat A."/>
            <person name="Kamvysselis M."/>
            <person name="Karlsson E."/>
            <person name="Kells C."/>
            <person name="Kieu A."/>
            <person name="Kisner P."/>
            <person name="Kodira C."/>
            <person name="Kulbokas E."/>
            <person name="Labutti K."/>
            <person name="Lama D."/>
            <person name="Landers T."/>
            <person name="Leger J."/>
            <person name="Levine S."/>
            <person name="Lewis D."/>
            <person name="Lewis T."/>
            <person name="Lindblad-toh K."/>
            <person name="Liu X."/>
            <person name="Lokyitsang T."/>
            <person name="Lokyitsang Y."/>
            <person name="Lucien O."/>
            <person name="Lui A."/>
            <person name="Ma L.J."/>
            <person name="Mabbitt R."/>
            <person name="Macdonald J."/>
            <person name="Maclean C."/>
            <person name="Major J."/>
            <person name="Manning J."/>
            <person name="Marabella R."/>
            <person name="Maru K."/>
            <person name="Matthews C."/>
            <person name="Mauceli E."/>
            <person name="Mccarthy M."/>
            <person name="Mcdonough S."/>
            <person name="Mcghee T."/>
            <person name="Meldrim J."/>
            <person name="Meneus L."/>
            <person name="Mesirov J."/>
            <person name="Mihalev A."/>
            <person name="Mihova T."/>
            <person name="Mikkelsen T."/>
            <person name="Mlenga V."/>
            <person name="Moru K."/>
            <person name="Mozes J."/>
            <person name="Mulrain L."/>
            <person name="Munson G."/>
            <person name="Naylor J."/>
            <person name="Newes C."/>
            <person name="Nguyen C."/>
            <person name="Nguyen N."/>
            <person name="Nguyen T."/>
            <person name="Nicol R."/>
            <person name="Nielsen C."/>
            <person name="Nizzari M."/>
            <person name="Norbu C."/>
            <person name="Norbu N."/>
            <person name="O'donnell P."/>
            <person name="Okoawo O."/>
            <person name="O'leary S."/>
            <person name="Omotosho B."/>
            <person name="O'neill K."/>
            <person name="Osman S."/>
            <person name="Parker S."/>
            <person name="Perrin D."/>
            <person name="Phunkhang P."/>
            <person name="Piqani B."/>
            <person name="Purcell S."/>
            <person name="Rachupka T."/>
            <person name="Ramasamy U."/>
            <person name="Rameau R."/>
            <person name="Ray V."/>
            <person name="Raymond C."/>
            <person name="Retta R."/>
            <person name="Richardson S."/>
            <person name="Rise C."/>
            <person name="Rodriguez J."/>
            <person name="Rogers J."/>
            <person name="Rogov P."/>
            <person name="Rutman M."/>
            <person name="Schupbach R."/>
            <person name="Seaman C."/>
            <person name="Settipalli S."/>
            <person name="Sharpe T."/>
            <person name="Sheridan J."/>
            <person name="Sherpa N."/>
            <person name="Shi J."/>
            <person name="Smirnov S."/>
            <person name="Smith C."/>
            <person name="Sougnez C."/>
            <person name="Spencer B."/>
            <person name="Stalker J."/>
            <person name="Stange-thomann N."/>
            <person name="Stavropoulos S."/>
            <person name="Stetson K."/>
            <person name="Stone C."/>
            <person name="Stone S."/>
            <person name="Stubbs M."/>
            <person name="Talamas J."/>
            <person name="Tchuinga P."/>
            <person name="Tenzing P."/>
            <person name="Tesfaye S."/>
            <person name="Theodore J."/>
            <person name="Thoulutsang Y."/>
            <person name="Topham K."/>
            <person name="Towey S."/>
            <person name="Tsamla T."/>
            <person name="Tsomo N."/>
            <person name="Vallee D."/>
            <person name="Vassiliev H."/>
            <person name="Venkataraman V."/>
            <person name="Vinson J."/>
            <person name="Vo A."/>
            <person name="Wade C."/>
            <person name="Wang S."/>
            <person name="Wangchuk T."/>
            <person name="Wangdi T."/>
            <person name="Whittaker C."/>
            <person name="Wilkinson J."/>
            <person name="Wu Y."/>
            <person name="Wyman D."/>
            <person name="Yadav S."/>
            <person name="Yang S."/>
            <person name="Yang X."/>
            <person name="Yeager S."/>
            <person name="Yee E."/>
            <person name="Young G."/>
            <person name="Zainoun J."/>
            <person name="Zembeck L."/>
            <person name="Zimmer A."/>
            <person name="Zody M."/>
            <person name="Lander E."/>
        </authorList>
    </citation>
    <scope>NUCLEOTIDE SEQUENCE [LARGE SCALE GENOMIC DNA]</scope>
</reference>
<dbReference type="Ensembl" id="ENSCSAVT00000019901.1">
    <property type="protein sequence ID" value="ENSCSAVP00000019689.1"/>
    <property type="gene ID" value="ENSCSAVG00000011543.1"/>
</dbReference>
<evidence type="ECO:0000313" key="2">
    <source>
        <dbReference type="Proteomes" id="UP000007875"/>
    </source>
</evidence>
<dbReference type="HOGENOM" id="CLU_1291539_0_0_1"/>
<name>H2ZQ23_CIOSA</name>
<dbReference type="InterPro" id="IPR036383">
    <property type="entry name" value="TSP1_rpt_sf"/>
</dbReference>
<dbReference type="GeneTree" id="ENSGT00440000038972"/>
<dbReference type="SUPFAM" id="SSF82895">
    <property type="entry name" value="TSP-1 type 1 repeat"/>
    <property type="match status" value="1"/>
</dbReference>
<dbReference type="PROSITE" id="PS50092">
    <property type="entry name" value="TSP1"/>
    <property type="match status" value="1"/>
</dbReference>
<protein>
    <submittedName>
        <fullName evidence="1">Uncharacterized protein</fullName>
    </submittedName>
</protein>
<dbReference type="Gene3D" id="2.20.100.10">
    <property type="entry name" value="Thrombospondin type-1 (TSP1) repeat"/>
    <property type="match status" value="1"/>
</dbReference>
<dbReference type="InterPro" id="IPR000884">
    <property type="entry name" value="TSP1_rpt"/>
</dbReference>
<sequence>MATCLSQKISSSGLDFNSLVDYGILCSFWYLNTEGWLCSNSADTAQCWQGRIAQYVDATSVLFQPLSDCISEFATDVGNGGPLRYPSGKRRKKRQIGPQTAYASCIQNDRELADSAISIDYEQLSRFIREHTVYGYGCEGCGCQTNQTTPPGGQNAWVFRFEALTRTDAPLRNVIGKCNDQFFPPDPFWSPWSSWTGCTSTCGSTGFETRRRSC</sequence>
<dbReference type="AlphaFoldDB" id="H2ZQ23"/>